<comment type="caution">
    <text evidence="1">The sequence shown here is derived from an EMBL/GenBank/DDBJ whole genome shotgun (WGS) entry which is preliminary data.</text>
</comment>
<sequence>MSDLKQMLKNKFDENRGLLKEVSIEAGLSSSSALTKFLDKPEKELEDFSVLVFIVKRLFPDREYQLITEYSLTLDPKKQCSRQALEYADVNNLNDLTDELIIKLAKSKNSTSNEWAAVYKLHRQMTKGEISVLQANDSLSDISIKSAEMKIFSKVMFLYQYLNKREFKRHEETINYIDTELINNFSSSFIKNSFNCRILIMKGNARLFENDVIETRDCIEKCLKITNTVRFIALGYMNLGNTYMFENYDKARSYFLKGVDACEYNPIYKPLLERSLSFLANYWSKENSYLVEESEDIDDIQEIIFHKISIGQSEEALEMLNSLNKHELTDYDLAYDNYFRGLISKEKSYLYESIKYFKLTGDKFYRNAPLIELKKLGESDHILELFAL</sequence>
<dbReference type="Proteomes" id="UP000626844">
    <property type="component" value="Unassembled WGS sequence"/>
</dbReference>
<proteinExistence type="predicted"/>
<dbReference type="Pfam" id="PF22871">
    <property type="entry name" value="AimR"/>
    <property type="match status" value="1"/>
</dbReference>
<protein>
    <recommendedName>
        <fullName evidence="3">Prophage helix-turn-helix protein</fullName>
    </recommendedName>
</protein>
<dbReference type="InterPro" id="IPR047705">
    <property type="entry name" value="AimR-like"/>
</dbReference>
<reference evidence="1" key="1">
    <citation type="submission" date="2020-09" db="EMBL/GenBank/DDBJ databases">
        <title>A novel bacterium of genus Bacillus, isolated from South China Sea.</title>
        <authorList>
            <person name="Huang H."/>
            <person name="Mo K."/>
            <person name="Hu Y."/>
        </authorList>
    </citation>
    <scope>NUCLEOTIDE SEQUENCE</scope>
    <source>
        <strain evidence="1">IB182487</strain>
    </source>
</reference>
<evidence type="ECO:0000313" key="1">
    <source>
        <dbReference type="EMBL" id="MBD1379138.1"/>
    </source>
</evidence>
<name>A0A926NES2_9BACI</name>
<dbReference type="EMBL" id="JACXAI010000002">
    <property type="protein sequence ID" value="MBD1379138.1"/>
    <property type="molecule type" value="Genomic_DNA"/>
</dbReference>
<evidence type="ECO:0008006" key="3">
    <source>
        <dbReference type="Google" id="ProtNLM"/>
    </source>
</evidence>
<evidence type="ECO:0000313" key="2">
    <source>
        <dbReference type="Proteomes" id="UP000626844"/>
    </source>
</evidence>
<keyword evidence="2" id="KW-1185">Reference proteome</keyword>
<dbReference type="RefSeq" id="WP_191155482.1">
    <property type="nucleotide sequence ID" value="NZ_JACXAI010000002.1"/>
</dbReference>
<gene>
    <name evidence="1" type="ORF">IC621_02745</name>
</gene>
<organism evidence="1 2">
    <name type="scientific">Metabacillus arenae</name>
    <dbReference type="NCBI Taxonomy" id="2771434"/>
    <lineage>
        <taxon>Bacteria</taxon>
        <taxon>Bacillati</taxon>
        <taxon>Bacillota</taxon>
        <taxon>Bacilli</taxon>
        <taxon>Bacillales</taxon>
        <taxon>Bacillaceae</taxon>
        <taxon>Metabacillus</taxon>
    </lineage>
</organism>
<dbReference type="AlphaFoldDB" id="A0A926NES2"/>
<dbReference type="NCBIfam" id="NF038310">
    <property type="entry name" value="lysogeny_AimR"/>
    <property type="match status" value="1"/>
</dbReference>
<accession>A0A926NES2</accession>